<dbReference type="EMBL" id="JAENJH010000009">
    <property type="protein sequence ID" value="MBK1788033.1"/>
    <property type="molecule type" value="Genomic_DNA"/>
</dbReference>
<evidence type="ECO:0000313" key="3">
    <source>
        <dbReference type="EMBL" id="MBK1788033.1"/>
    </source>
</evidence>
<comment type="similarity">
    <text evidence="1">Belongs to the AHA1 family.</text>
</comment>
<keyword evidence="4" id="KW-1185">Reference proteome</keyword>
<accession>A0A934QZB1</accession>
<dbReference type="InterPro" id="IPR023393">
    <property type="entry name" value="START-like_dom_sf"/>
</dbReference>
<feature type="domain" description="Activator of Hsp90 ATPase homologue 1/2-like C-terminal" evidence="2">
    <location>
        <begin position="27"/>
        <end position="140"/>
    </location>
</feature>
<protein>
    <submittedName>
        <fullName evidence="3">SRPBCC family protein</fullName>
    </submittedName>
</protein>
<dbReference type="AlphaFoldDB" id="A0A934QZB1"/>
<dbReference type="CDD" id="cd08899">
    <property type="entry name" value="SRPBCC_CalC_Aha1-like_6"/>
    <property type="match status" value="1"/>
</dbReference>
<gene>
    <name evidence="3" type="ORF">JHE00_27195</name>
</gene>
<evidence type="ECO:0000256" key="1">
    <source>
        <dbReference type="ARBA" id="ARBA00006817"/>
    </source>
</evidence>
<dbReference type="SUPFAM" id="SSF55961">
    <property type="entry name" value="Bet v1-like"/>
    <property type="match status" value="1"/>
</dbReference>
<dbReference type="Gene3D" id="3.30.530.20">
    <property type="match status" value="1"/>
</dbReference>
<dbReference type="Proteomes" id="UP000635245">
    <property type="component" value="Unassembled WGS sequence"/>
</dbReference>
<proteinExistence type="inferred from homology"/>
<name>A0A934QZB1_9PSEU</name>
<sequence>MSAPPTGRLIRTERGYDLLLTRALKDPLAEVWASVTEPERTARWFGPWEGEGGAGTTVRVHLTAEDGEPPAEVRIDACDAPHHLAVTMSDESGGWRLELHLTEHEGTTALQFTHHLDSLDGLGEIGPGWEFYLDRLVAAVDDTPLPGFDEYYPAQKAYYEAEPGL</sequence>
<reference evidence="3" key="1">
    <citation type="submission" date="2020-12" db="EMBL/GenBank/DDBJ databases">
        <title>Prauserella sp. ASG 168, a novel actinomycete isolated from cave rock.</title>
        <authorList>
            <person name="Suriyachadkun C."/>
        </authorList>
    </citation>
    <scope>NUCLEOTIDE SEQUENCE</scope>
    <source>
        <strain evidence="3">ASG 168</strain>
    </source>
</reference>
<dbReference type="InterPro" id="IPR013538">
    <property type="entry name" value="ASHA1/2-like_C"/>
</dbReference>
<evidence type="ECO:0000259" key="2">
    <source>
        <dbReference type="Pfam" id="PF08327"/>
    </source>
</evidence>
<evidence type="ECO:0000313" key="4">
    <source>
        <dbReference type="Proteomes" id="UP000635245"/>
    </source>
</evidence>
<comment type="caution">
    <text evidence="3">The sequence shown here is derived from an EMBL/GenBank/DDBJ whole genome shotgun (WGS) entry which is preliminary data.</text>
</comment>
<organism evidence="3 4">
    <name type="scientific">Prauserella cavernicola</name>
    <dbReference type="NCBI Taxonomy" id="2800127"/>
    <lineage>
        <taxon>Bacteria</taxon>
        <taxon>Bacillati</taxon>
        <taxon>Actinomycetota</taxon>
        <taxon>Actinomycetes</taxon>
        <taxon>Pseudonocardiales</taxon>
        <taxon>Pseudonocardiaceae</taxon>
        <taxon>Prauserella</taxon>
    </lineage>
</organism>
<dbReference type="Pfam" id="PF08327">
    <property type="entry name" value="AHSA1"/>
    <property type="match status" value="1"/>
</dbReference>
<dbReference type="RefSeq" id="WP_200323418.1">
    <property type="nucleotide sequence ID" value="NZ_JAENJH010000009.1"/>
</dbReference>